<evidence type="ECO:0000313" key="2">
    <source>
        <dbReference type="Proteomes" id="UP000570678"/>
    </source>
</evidence>
<dbReference type="EMBL" id="JAAXOT010000022">
    <property type="protein sequence ID" value="NKY60390.1"/>
    <property type="molecule type" value="Genomic_DNA"/>
</dbReference>
<dbReference type="RefSeq" id="WP_062979950.1">
    <property type="nucleotide sequence ID" value="NZ_JAAXOT010000022.1"/>
</dbReference>
<reference evidence="1 2" key="1">
    <citation type="submission" date="2020-04" db="EMBL/GenBank/DDBJ databases">
        <title>MicrobeNet Type strains.</title>
        <authorList>
            <person name="Nicholson A.C."/>
        </authorList>
    </citation>
    <scope>NUCLEOTIDE SEQUENCE [LARGE SCALE GENOMIC DNA]</scope>
    <source>
        <strain evidence="1 2">JCM 3332</strain>
    </source>
</reference>
<dbReference type="AlphaFoldDB" id="A0A846YS61"/>
<dbReference type="Proteomes" id="UP000570678">
    <property type="component" value="Unassembled WGS sequence"/>
</dbReference>
<gene>
    <name evidence="1" type="ORF">HGA15_30495</name>
</gene>
<name>A0A846YS61_9NOCA</name>
<accession>A0A846YS61</accession>
<organism evidence="1 2">
    <name type="scientific">Nocardia flavorosea</name>
    <dbReference type="NCBI Taxonomy" id="53429"/>
    <lineage>
        <taxon>Bacteria</taxon>
        <taxon>Bacillati</taxon>
        <taxon>Actinomycetota</taxon>
        <taxon>Actinomycetes</taxon>
        <taxon>Mycobacteriales</taxon>
        <taxon>Nocardiaceae</taxon>
        <taxon>Nocardia</taxon>
    </lineage>
</organism>
<protein>
    <submittedName>
        <fullName evidence="1">Uncharacterized protein</fullName>
    </submittedName>
</protein>
<evidence type="ECO:0000313" key="1">
    <source>
        <dbReference type="EMBL" id="NKY60390.1"/>
    </source>
</evidence>
<comment type="caution">
    <text evidence="1">The sequence shown here is derived from an EMBL/GenBank/DDBJ whole genome shotgun (WGS) entry which is preliminary data.</text>
</comment>
<sequence>MSTQTSERVESIEHLDFTPECCASIHQGDRPRASYITDQHGCGGGPLCIACMKVGRQRFNEIVVLEGAVNCFACKQSFRVFEDCVQVTPL</sequence>
<keyword evidence="2" id="KW-1185">Reference proteome</keyword>
<proteinExistence type="predicted"/>